<feature type="non-terminal residue" evidence="3">
    <location>
        <position position="1"/>
    </location>
</feature>
<dbReference type="PROSITE" id="PS50238">
    <property type="entry name" value="RHOGAP"/>
    <property type="match status" value="1"/>
</dbReference>
<dbReference type="SMART" id="SM00324">
    <property type="entry name" value="RhoGAP"/>
    <property type="match status" value="1"/>
</dbReference>
<evidence type="ECO:0000313" key="3">
    <source>
        <dbReference type="EMBL" id="JAT08796.1"/>
    </source>
</evidence>
<dbReference type="InterPro" id="IPR000198">
    <property type="entry name" value="RhoGAP_dom"/>
</dbReference>
<dbReference type="Pfam" id="PF00620">
    <property type="entry name" value="RhoGAP"/>
    <property type="match status" value="1"/>
</dbReference>
<dbReference type="EMBL" id="GEBQ01031181">
    <property type="protein sequence ID" value="JAT08796.1"/>
    <property type="molecule type" value="Transcribed_RNA"/>
</dbReference>
<evidence type="ECO:0000259" key="2">
    <source>
        <dbReference type="PROSITE" id="PS50238"/>
    </source>
</evidence>
<organism evidence="3">
    <name type="scientific">Graphocephala atropunctata</name>
    <dbReference type="NCBI Taxonomy" id="36148"/>
    <lineage>
        <taxon>Eukaryota</taxon>
        <taxon>Metazoa</taxon>
        <taxon>Ecdysozoa</taxon>
        <taxon>Arthropoda</taxon>
        <taxon>Hexapoda</taxon>
        <taxon>Insecta</taxon>
        <taxon>Pterygota</taxon>
        <taxon>Neoptera</taxon>
        <taxon>Paraneoptera</taxon>
        <taxon>Hemiptera</taxon>
        <taxon>Auchenorrhyncha</taxon>
        <taxon>Membracoidea</taxon>
        <taxon>Cicadellidae</taxon>
        <taxon>Cicadellinae</taxon>
        <taxon>Cicadellini</taxon>
        <taxon>Graphocephala</taxon>
    </lineage>
</organism>
<reference evidence="3" key="1">
    <citation type="submission" date="2015-11" db="EMBL/GenBank/DDBJ databases">
        <title>De novo transcriptome assembly of four potential Pierce s Disease insect vectors from Arizona vineyards.</title>
        <authorList>
            <person name="Tassone E.E."/>
        </authorList>
    </citation>
    <scope>NUCLEOTIDE SEQUENCE</scope>
</reference>
<keyword evidence="1" id="KW-0343">GTPase activation</keyword>
<dbReference type="InterPro" id="IPR057028">
    <property type="entry name" value="RHG29_45_N"/>
</dbReference>
<gene>
    <name evidence="3" type="ORF">g.1974</name>
</gene>
<dbReference type="GO" id="GO:0005096">
    <property type="term" value="F:GTPase activator activity"/>
    <property type="evidence" value="ECO:0007669"/>
    <property type="project" value="UniProtKB-KW"/>
</dbReference>
<feature type="domain" description="Rho-GAP" evidence="2">
    <location>
        <begin position="197"/>
        <end position="392"/>
    </location>
</feature>
<dbReference type="InterPro" id="IPR008936">
    <property type="entry name" value="Rho_GTPase_activation_prot"/>
</dbReference>
<proteinExistence type="predicted"/>
<evidence type="ECO:0000256" key="1">
    <source>
        <dbReference type="ARBA" id="ARBA00022468"/>
    </source>
</evidence>
<dbReference type="GO" id="GO:0051056">
    <property type="term" value="P:regulation of small GTPase mediated signal transduction"/>
    <property type="evidence" value="ECO:0007669"/>
    <property type="project" value="UniProtKB-ARBA"/>
</dbReference>
<name>A0A1B6KBI7_9HEMI</name>
<dbReference type="Pfam" id="PF24235">
    <property type="entry name" value="RHG29_45_N"/>
    <property type="match status" value="1"/>
</dbReference>
<protein>
    <recommendedName>
        <fullName evidence="2">Rho-GAP domain-containing protein</fullName>
    </recommendedName>
</protein>
<dbReference type="SUPFAM" id="SSF48350">
    <property type="entry name" value="GTPase activation domain, GAP"/>
    <property type="match status" value="1"/>
</dbReference>
<dbReference type="Gene3D" id="1.10.555.10">
    <property type="entry name" value="Rho GTPase activation protein"/>
    <property type="match status" value="1"/>
</dbReference>
<accession>A0A1B6KBI7</accession>
<dbReference type="PANTHER" id="PTHR15228:SF25">
    <property type="entry name" value="F-BAR DOMAIN-CONTAINING PROTEIN"/>
    <property type="match status" value="1"/>
</dbReference>
<dbReference type="InterPro" id="IPR051025">
    <property type="entry name" value="RhoGAP"/>
</dbReference>
<dbReference type="AlphaFoldDB" id="A0A1B6KBI7"/>
<dbReference type="GO" id="GO:0007165">
    <property type="term" value="P:signal transduction"/>
    <property type="evidence" value="ECO:0007669"/>
    <property type="project" value="InterPro"/>
</dbReference>
<dbReference type="PANTHER" id="PTHR15228">
    <property type="entry name" value="SPERMATHECAL PHYSIOLOGY VARIANT"/>
    <property type="match status" value="1"/>
</dbReference>
<sequence length="394" mass="44996">YKNTFISSTQHWCTDSRSCLLCFSSHPQRQHLSIAKYCKKEMEKEEIVLLAHDVYHFKEALKNLTNAFISTNCDESNTQSLAHEHLREVLKIFKKLLEKYPELQSTDVLLKAQNLILHVQSYGVKLHEDNKVFYDFVNQLATAFSVRVSEYLMGDTELQHPSEHFSSKSEGIAVNGFKAKQSDVKPEMTATPTTFGVDLDQHLGKMGTKVPTIVSKCIKAIEDHGILVKGIYRVSGVKSRVERLCQEFEVSGGEDIDLSDTHPNIIANVLKLYLRQLPQPLFTFQLYPEFIRFAKHWPCNSRLELDSNSKEELKKLVEKLPKNYYLTLTVLIRHLKKVSDADNNMSPSNLGIVFGPTLLRTNGDQSCVFSLLDTVHQTRMVELIITLADYIFPN</sequence>